<dbReference type="SUPFAM" id="SSF53335">
    <property type="entry name" value="S-adenosyl-L-methionine-dependent methyltransferases"/>
    <property type="match status" value="1"/>
</dbReference>
<comment type="catalytic activity">
    <reaction evidence="6">
        <text>cytidine(1402) in 16S rRNA + S-adenosyl-L-methionine = N(4)-methylcytidine(1402) in 16S rRNA + S-adenosyl-L-homocysteine + H(+)</text>
        <dbReference type="Rhea" id="RHEA:42928"/>
        <dbReference type="Rhea" id="RHEA-COMP:10286"/>
        <dbReference type="Rhea" id="RHEA-COMP:10287"/>
        <dbReference type="ChEBI" id="CHEBI:15378"/>
        <dbReference type="ChEBI" id="CHEBI:57856"/>
        <dbReference type="ChEBI" id="CHEBI:59789"/>
        <dbReference type="ChEBI" id="CHEBI:74506"/>
        <dbReference type="ChEBI" id="CHEBI:82748"/>
        <dbReference type="EC" id="2.1.1.199"/>
    </reaction>
</comment>
<dbReference type="Proteomes" id="UP000178377">
    <property type="component" value="Unassembled WGS sequence"/>
</dbReference>
<feature type="binding site" evidence="6">
    <location>
        <begin position="31"/>
        <end position="33"/>
    </location>
    <ligand>
        <name>S-adenosyl-L-methionine</name>
        <dbReference type="ChEBI" id="CHEBI:59789"/>
    </ligand>
</feature>
<comment type="caution">
    <text evidence="7">The sequence shown here is derived from an EMBL/GenBank/DDBJ whole genome shotgun (WGS) entry which is preliminary data.</text>
</comment>
<evidence type="ECO:0000256" key="5">
    <source>
        <dbReference type="ARBA" id="ARBA00022691"/>
    </source>
</evidence>
<dbReference type="EC" id="2.1.1.199" evidence="6"/>
<organism evidence="7 8">
    <name type="scientific">Candidatus Doudnabacteria bacterium RIFCSPHIGHO2_01_FULL_50_11</name>
    <dbReference type="NCBI Taxonomy" id="1817828"/>
    <lineage>
        <taxon>Bacteria</taxon>
        <taxon>Candidatus Doudnaibacteriota</taxon>
    </lineage>
</organism>
<gene>
    <name evidence="6" type="primary">rsmH</name>
    <name evidence="7" type="ORF">A2722_02615</name>
</gene>
<proteinExistence type="inferred from homology"/>
<dbReference type="PANTHER" id="PTHR11265:SF0">
    <property type="entry name" value="12S RRNA N4-METHYLCYTIDINE METHYLTRANSFERASE"/>
    <property type="match status" value="1"/>
</dbReference>
<dbReference type="Pfam" id="PF01795">
    <property type="entry name" value="Methyltransf_5"/>
    <property type="match status" value="1"/>
</dbReference>
<evidence type="ECO:0000313" key="8">
    <source>
        <dbReference type="Proteomes" id="UP000178377"/>
    </source>
</evidence>
<keyword evidence="2 6" id="KW-0698">rRNA processing</keyword>
<keyword evidence="5 6" id="KW-0949">S-adenosyl-L-methionine</keyword>
<keyword evidence="6" id="KW-0963">Cytoplasm</keyword>
<dbReference type="InterPro" id="IPR029063">
    <property type="entry name" value="SAM-dependent_MTases_sf"/>
</dbReference>
<dbReference type="GO" id="GO:0070475">
    <property type="term" value="P:rRNA base methylation"/>
    <property type="evidence" value="ECO:0007669"/>
    <property type="project" value="UniProtKB-UniRule"/>
</dbReference>
<comment type="similarity">
    <text evidence="1 6">Belongs to the methyltransferase superfamily. RsmH family.</text>
</comment>
<evidence type="ECO:0000256" key="1">
    <source>
        <dbReference type="ARBA" id="ARBA00010396"/>
    </source>
</evidence>
<evidence type="ECO:0000256" key="2">
    <source>
        <dbReference type="ARBA" id="ARBA00022552"/>
    </source>
</evidence>
<evidence type="ECO:0000256" key="3">
    <source>
        <dbReference type="ARBA" id="ARBA00022603"/>
    </source>
</evidence>
<evidence type="ECO:0000313" key="7">
    <source>
        <dbReference type="EMBL" id="OGE90811.1"/>
    </source>
</evidence>
<dbReference type="HAMAP" id="MF_01007">
    <property type="entry name" value="16SrRNA_methyltr_H"/>
    <property type="match status" value="1"/>
</dbReference>
<evidence type="ECO:0000256" key="6">
    <source>
        <dbReference type="HAMAP-Rule" id="MF_01007"/>
    </source>
</evidence>
<dbReference type="STRING" id="1817828.A2722_02615"/>
<dbReference type="Gene3D" id="1.10.150.170">
    <property type="entry name" value="Putative methyltransferase TM0872, insert domain"/>
    <property type="match status" value="1"/>
</dbReference>
<evidence type="ECO:0000256" key="4">
    <source>
        <dbReference type="ARBA" id="ARBA00022679"/>
    </source>
</evidence>
<dbReference type="InterPro" id="IPR002903">
    <property type="entry name" value="RsmH"/>
</dbReference>
<sequence>MRHTPVLSKEVIEFLHPQTGENFVDATFGAGGHTIQILEKTGPAGRVLAIERDPKAYIASEPHKMRFGKRLILVQDDFRNLKEIAHRHSITAAEGILFDLGMSSDQLDDPKRGLSFQSSGTLDMRFDQTAGYTAQQVLDEYPVSELARIFREYGEERYARRIARAVVSARSIRRIENTQSLFDCIRRSLPQSARKTAADSARRIFQALRIEVNQELDALQSALPQAHTLLAPGGKLAVISFHSLEDRIVKRFFQEKLKGCTCPPEFPVCICGKHPQVRVLTRKPVTASEEELAANPRARSAKLRVAQKLG</sequence>
<comment type="subcellular location">
    <subcellularLocation>
        <location evidence="6">Cytoplasm</location>
    </subcellularLocation>
</comment>
<dbReference type="CDD" id="cd02440">
    <property type="entry name" value="AdoMet_MTases"/>
    <property type="match status" value="1"/>
</dbReference>
<comment type="function">
    <text evidence="6">Specifically methylates the N4 position of cytidine in position 1402 (C1402) of 16S rRNA.</text>
</comment>
<dbReference type="NCBIfam" id="TIGR00006">
    <property type="entry name" value="16S rRNA (cytosine(1402)-N(4))-methyltransferase RsmH"/>
    <property type="match status" value="1"/>
</dbReference>
<dbReference type="AlphaFoldDB" id="A0A1F5PLM5"/>
<dbReference type="PIRSF" id="PIRSF004486">
    <property type="entry name" value="MraW"/>
    <property type="match status" value="1"/>
</dbReference>
<dbReference type="Gene3D" id="3.40.50.150">
    <property type="entry name" value="Vaccinia Virus protein VP39"/>
    <property type="match status" value="1"/>
</dbReference>
<dbReference type="PANTHER" id="PTHR11265">
    <property type="entry name" value="S-ADENOSYL-METHYLTRANSFERASE MRAW"/>
    <property type="match status" value="1"/>
</dbReference>
<dbReference type="GO" id="GO:0005737">
    <property type="term" value="C:cytoplasm"/>
    <property type="evidence" value="ECO:0007669"/>
    <property type="project" value="UniProtKB-SubCell"/>
</dbReference>
<keyword evidence="3 6" id="KW-0489">Methyltransferase</keyword>
<protein>
    <recommendedName>
        <fullName evidence="6">Ribosomal RNA small subunit methyltransferase H</fullName>
        <ecNumber evidence="6">2.1.1.199</ecNumber>
    </recommendedName>
    <alternativeName>
        <fullName evidence="6">16S rRNA m(4)C1402 methyltransferase</fullName>
    </alternativeName>
    <alternativeName>
        <fullName evidence="6">rRNA (cytosine-N(4)-)-methyltransferase RsmH</fullName>
    </alternativeName>
</protein>
<dbReference type="EMBL" id="MFEO01000009">
    <property type="protein sequence ID" value="OGE90811.1"/>
    <property type="molecule type" value="Genomic_DNA"/>
</dbReference>
<feature type="binding site" evidence="6">
    <location>
        <position position="78"/>
    </location>
    <ligand>
        <name>S-adenosyl-L-methionine</name>
        <dbReference type="ChEBI" id="CHEBI:59789"/>
    </ligand>
</feature>
<dbReference type="InterPro" id="IPR023397">
    <property type="entry name" value="SAM-dep_MeTrfase_MraW_recog"/>
</dbReference>
<dbReference type="SUPFAM" id="SSF81799">
    <property type="entry name" value="Putative methyltransferase TM0872, insert domain"/>
    <property type="match status" value="1"/>
</dbReference>
<dbReference type="GO" id="GO:0071424">
    <property type="term" value="F:rRNA (cytosine-N4-)-methyltransferase activity"/>
    <property type="evidence" value="ECO:0007669"/>
    <property type="project" value="UniProtKB-UniRule"/>
</dbReference>
<name>A0A1F5PLM5_9BACT</name>
<feature type="binding site" evidence="6">
    <location>
        <position position="106"/>
    </location>
    <ligand>
        <name>S-adenosyl-L-methionine</name>
        <dbReference type="ChEBI" id="CHEBI:59789"/>
    </ligand>
</feature>
<feature type="binding site" evidence="6">
    <location>
        <position position="51"/>
    </location>
    <ligand>
        <name>S-adenosyl-L-methionine</name>
        <dbReference type="ChEBI" id="CHEBI:59789"/>
    </ligand>
</feature>
<accession>A0A1F5PLM5</accession>
<feature type="binding site" evidence="6">
    <location>
        <position position="99"/>
    </location>
    <ligand>
        <name>S-adenosyl-L-methionine</name>
        <dbReference type="ChEBI" id="CHEBI:59789"/>
    </ligand>
</feature>
<keyword evidence="4 6" id="KW-0808">Transferase</keyword>
<reference evidence="7 8" key="1">
    <citation type="journal article" date="2016" name="Nat. Commun.">
        <title>Thousands of microbial genomes shed light on interconnected biogeochemical processes in an aquifer system.</title>
        <authorList>
            <person name="Anantharaman K."/>
            <person name="Brown C.T."/>
            <person name="Hug L.A."/>
            <person name="Sharon I."/>
            <person name="Castelle C.J."/>
            <person name="Probst A.J."/>
            <person name="Thomas B.C."/>
            <person name="Singh A."/>
            <person name="Wilkins M.J."/>
            <person name="Karaoz U."/>
            <person name="Brodie E.L."/>
            <person name="Williams K.H."/>
            <person name="Hubbard S.S."/>
            <person name="Banfield J.F."/>
        </authorList>
    </citation>
    <scope>NUCLEOTIDE SEQUENCE [LARGE SCALE GENOMIC DNA]</scope>
</reference>